<keyword evidence="2" id="KW-0812">Transmembrane</keyword>
<feature type="region of interest" description="Disordered" evidence="1">
    <location>
        <begin position="64"/>
        <end position="141"/>
    </location>
</feature>
<feature type="compositionally biased region" description="Low complexity" evidence="1">
    <location>
        <begin position="123"/>
        <end position="133"/>
    </location>
</feature>
<keyword evidence="4" id="KW-1185">Reference proteome</keyword>
<gene>
    <name evidence="3" type="ORF">PV517_42100</name>
</gene>
<organism evidence="3 4">
    <name type="scientific">Streptomyces griseiscabiei</name>
    <dbReference type="NCBI Taxonomy" id="2993540"/>
    <lineage>
        <taxon>Bacteria</taxon>
        <taxon>Bacillati</taxon>
        <taxon>Actinomycetota</taxon>
        <taxon>Actinomycetes</taxon>
        <taxon>Kitasatosporales</taxon>
        <taxon>Streptomycetaceae</taxon>
        <taxon>Streptomyces</taxon>
    </lineage>
</organism>
<evidence type="ECO:0000313" key="3">
    <source>
        <dbReference type="EMBL" id="MDX2915250.1"/>
    </source>
</evidence>
<reference evidence="3 4" key="1">
    <citation type="journal article" date="2023" name="Microb. Genom.">
        <title>Mesoterricola silvestris gen. nov., sp. nov., Mesoterricola sediminis sp. nov., Geothrix oryzae sp. nov., Geothrix edaphica sp. nov., Geothrix rubra sp. nov., and Geothrix limicola sp. nov., six novel members of Acidobacteriota isolated from soils.</title>
        <authorList>
            <person name="Weisberg A.J."/>
            <person name="Pearce E."/>
            <person name="Kramer C.G."/>
            <person name="Chang J.H."/>
            <person name="Clarke C.R."/>
        </authorList>
    </citation>
    <scope>NUCLEOTIDE SEQUENCE [LARGE SCALE GENOMIC DNA]</scope>
    <source>
        <strain evidence="3 4">NRRL_B-2795</strain>
    </source>
</reference>
<dbReference type="RefSeq" id="WP_256966293.1">
    <property type="nucleotide sequence ID" value="NZ_JAGJBZ010000004.1"/>
</dbReference>
<name>A0ABU4LIJ9_9ACTN</name>
<feature type="transmembrane region" description="Helical" evidence="2">
    <location>
        <begin position="6"/>
        <end position="26"/>
    </location>
</feature>
<sequence length="141" mass="14868">MDAFLPFLIAVVGFAVALVPFVWLGVRIRRRGAGGGAMSGALAAYDEAFRATAHASYVEIRAQAERRAPLPSPDDHWARSPGRAATRTGASSSTTSASRPRPGHARRGLRRWAGRLRPSHRQSASAAASASAAVDGNSYTV</sequence>
<feature type="compositionally biased region" description="Basic and acidic residues" evidence="1">
    <location>
        <begin position="64"/>
        <end position="78"/>
    </location>
</feature>
<keyword evidence="2" id="KW-0472">Membrane</keyword>
<feature type="compositionally biased region" description="Low complexity" evidence="1">
    <location>
        <begin position="82"/>
        <end position="100"/>
    </location>
</feature>
<evidence type="ECO:0008006" key="5">
    <source>
        <dbReference type="Google" id="ProtNLM"/>
    </source>
</evidence>
<accession>A0ABU4LIJ9</accession>
<evidence type="ECO:0000256" key="2">
    <source>
        <dbReference type="SAM" id="Phobius"/>
    </source>
</evidence>
<evidence type="ECO:0000313" key="4">
    <source>
        <dbReference type="Proteomes" id="UP001271723"/>
    </source>
</evidence>
<dbReference type="EMBL" id="JARAVY010000027">
    <property type="protein sequence ID" value="MDX2915250.1"/>
    <property type="molecule type" value="Genomic_DNA"/>
</dbReference>
<proteinExistence type="predicted"/>
<dbReference type="Proteomes" id="UP001271723">
    <property type="component" value="Unassembled WGS sequence"/>
</dbReference>
<evidence type="ECO:0000256" key="1">
    <source>
        <dbReference type="SAM" id="MobiDB-lite"/>
    </source>
</evidence>
<feature type="compositionally biased region" description="Basic residues" evidence="1">
    <location>
        <begin position="101"/>
        <end position="120"/>
    </location>
</feature>
<keyword evidence="2" id="KW-1133">Transmembrane helix</keyword>
<comment type="caution">
    <text evidence="3">The sequence shown here is derived from an EMBL/GenBank/DDBJ whole genome shotgun (WGS) entry which is preliminary data.</text>
</comment>
<protein>
    <recommendedName>
        <fullName evidence="5">Secreted protein</fullName>
    </recommendedName>
</protein>